<dbReference type="Proteomes" id="UP000323426">
    <property type="component" value="Unassembled WGS sequence"/>
</dbReference>
<proteinExistence type="predicted"/>
<dbReference type="AlphaFoldDB" id="A0A5M6CWR2"/>
<dbReference type="RefSeq" id="WP_150092847.1">
    <property type="nucleotide sequence ID" value="NZ_VWSF01000031.1"/>
</dbReference>
<evidence type="ECO:0000313" key="2">
    <source>
        <dbReference type="Proteomes" id="UP000323426"/>
    </source>
</evidence>
<comment type="caution">
    <text evidence="1">The sequence shown here is derived from an EMBL/GenBank/DDBJ whole genome shotgun (WGS) entry which is preliminary data.</text>
</comment>
<evidence type="ECO:0000313" key="1">
    <source>
        <dbReference type="EMBL" id="KAA5539658.1"/>
    </source>
</evidence>
<protein>
    <submittedName>
        <fullName evidence="1">Uncharacterized protein</fullName>
    </submittedName>
</protein>
<keyword evidence="2" id="KW-1185">Reference proteome</keyword>
<sequence>MIEVLHRINYDPNIVFENGLEVKHSDYEKVAEIDSDALADAWALTQNNDRDWINNRHVKYFGKATDCRSTSIGDVFSMNGCLEMVMPLGYVSFHWGDNIFFYASIKNNASSKIDD</sequence>
<name>A0A5M6CWR2_9BACT</name>
<organism evidence="1 2">
    <name type="scientific">Adhaeribacter rhizoryzae</name>
    <dbReference type="NCBI Taxonomy" id="2607907"/>
    <lineage>
        <taxon>Bacteria</taxon>
        <taxon>Pseudomonadati</taxon>
        <taxon>Bacteroidota</taxon>
        <taxon>Cytophagia</taxon>
        <taxon>Cytophagales</taxon>
        <taxon>Hymenobacteraceae</taxon>
        <taxon>Adhaeribacter</taxon>
    </lineage>
</organism>
<dbReference type="EMBL" id="VWSF01000031">
    <property type="protein sequence ID" value="KAA5539658.1"/>
    <property type="molecule type" value="Genomic_DNA"/>
</dbReference>
<accession>A0A5M6CWR2</accession>
<reference evidence="1 2" key="1">
    <citation type="submission" date="2019-09" db="EMBL/GenBank/DDBJ databases">
        <title>Genome sequence and assembly of Adhaeribacter sp.</title>
        <authorList>
            <person name="Chhetri G."/>
        </authorList>
    </citation>
    <scope>NUCLEOTIDE SEQUENCE [LARGE SCALE GENOMIC DNA]</scope>
    <source>
        <strain evidence="1 2">DK36</strain>
    </source>
</reference>
<gene>
    <name evidence="1" type="ORF">F0145_24025</name>
</gene>